<dbReference type="PANTHER" id="PTHR12558:SF13">
    <property type="entry name" value="CELL DIVISION CYCLE PROTEIN 27 HOMOLOG"/>
    <property type="match status" value="1"/>
</dbReference>
<dbReference type="SUPFAM" id="SSF48452">
    <property type="entry name" value="TPR-like"/>
    <property type="match status" value="1"/>
</dbReference>
<evidence type="ECO:0000313" key="3">
    <source>
        <dbReference type="Proteomes" id="UP001209229"/>
    </source>
</evidence>
<dbReference type="Pfam" id="PF14559">
    <property type="entry name" value="TPR_19"/>
    <property type="match status" value="1"/>
</dbReference>
<accession>A0AAE3SFQ8</accession>
<protein>
    <submittedName>
        <fullName evidence="2">Tetratricopeptide repeat protein</fullName>
    </submittedName>
</protein>
<feature type="repeat" description="TPR" evidence="1">
    <location>
        <begin position="26"/>
        <end position="59"/>
    </location>
</feature>
<gene>
    <name evidence="2" type="ORF">OM075_12800</name>
</gene>
<dbReference type="PANTHER" id="PTHR12558">
    <property type="entry name" value="CELL DIVISION CYCLE 16,23,27"/>
    <property type="match status" value="1"/>
</dbReference>
<organism evidence="2 3">
    <name type="scientific">Plebeiibacterium sediminum</name>
    <dbReference type="NCBI Taxonomy" id="2992112"/>
    <lineage>
        <taxon>Bacteria</taxon>
        <taxon>Pseudomonadati</taxon>
        <taxon>Bacteroidota</taxon>
        <taxon>Bacteroidia</taxon>
        <taxon>Marinilabiliales</taxon>
        <taxon>Marinilabiliaceae</taxon>
        <taxon>Plebeiibacterium</taxon>
    </lineage>
</organism>
<dbReference type="Pfam" id="PF13432">
    <property type="entry name" value="TPR_16"/>
    <property type="match status" value="1"/>
</dbReference>
<dbReference type="Gene3D" id="1.25.40.10">
    <property type="entry name" value="Tetratricopeptide repeat domain"/>
    <property type="match status" value="2"/>
</dbReference>
<dbReference type="InterPro" id="IPR019734">
    <property type="entry name" value="TPR_rpt"/>
</dbReference>
<reference evidence="2" key="1">
    <citation type="submission" date="2022-10" db="EMBL/GenBank/DDBJ databases">
        <authorList>
            <person name="Yu W.X."/>
        </authorList>
    </citation>
    <scope>NUCLEOTIDE SEQUENCE</scope>
    <source>
        <strain evidence="2">AAT</strain>
    </source>
</reference>
<name>A0AAE3SFQ8_9BACT</name>
<keyword evidence="1" id="KW-0802">TPR repeat</keyword>
<dbReference type="RefSeq" id="WP_301190917.1">
    <property type="nucleotide sequence ID" value="NZ_JAPDPJ010000028.1"/>
</dbReference>
<dbReference type="PROSITE" id="PS50005">
    <property type="entry name" value="TPR"/>
    <property type="match status" value="1"/>
</dbReference>
<evidence type="ECO:0000313" key="2">
    <source>
        <dbReference type="EMBL" id="MCW3787352.1"/>
    </source>
</evidence>
<comment type="caution">
    <text evidence="2">The sequence shown here is derived from an EMBL/GenBank/DDBJ whole genome shotgun (WGS) entry which is preliminary data.</text>
</comment>
<dbReference type="SMART" id="SM00028">
    <property type="entry name" value="TPR"/>
    <property type="match status" value="3"/>
</dbReference>
<dbReference type="InterPro" id="IPR011990">
    <property type="entry name" value="TPR-like_helical_dom_sf"/>
</dbReference>
<dbReference type="EMBL" id="JAPDPJ010000028">
    <property type="protein sequence ID" value="MCW3787352.1"/>
    <property type="molecule type" value="Genomic_DNA"/>
</dbReference>
<dbReference type="AlphaFoldDB" id="A0AAE3SFQ8"/>
<sequence>MLKQVLIIASIIFSIIGGLDAQTKDLETIISRGVAEYELGNYEDALNFFKQAYKYDKSSSVACYELALTHLALKDNENAALFSGKLITRKNAEYQEDAYLINGSAWENLGREHRARKIYKEGIKKFPGNYLLRYNLALSLFNSKEYDEAQKYAISAVELAPDHGSSHLLLAYIMFDKGERVKSMLPLYYFLLIEQDSDRSTTAYDLLTSLWEQGVTMKGQREIMLVNAGYKYSDFGSAELAISLMKAAEKSNEMDGLQNKLINFAQNNQTLFKLLSEAAIEKEGFWWDFYVDFFTKIEENNLSEPFSYFISSCKHNEDVLLWLSEHHKDFQRFTAWMEVY</sequence>
<dbReference type="Proteomes" id="UP001209229">
    <property type="component" value="Unassembled WGS sequence"/>
</dbReference>
<proteinExistence type="predicted"/>
<keyword evidence="3" id="KW-1185">Reference proteome</keyword>
<evidence type="ECO:0000256" key="1">
    <source>
        <dbReference type="PROSITE-ProRule" id="PRU00339"/>
    </source>
</evidence>